<name>A0ABZ3FJS4_9ACTN</name>
<gene>
    <name evidence="2" type="ORF">AADG42_02760</name>
</gene>
<reference evidence="2 3" key="1">
    <citation type="submission" date="2024-04" db="EMBL/GenBank/DDBJ databases">
        <title>Isolation of an actinomycete strain from pig manure.</title>
        <authorList>
            <person name="Gong T."/>
            <person name="Yu Z."/>
            <person name="An M."/>
            <person name="Wei C."/>
            <person name="Yang W."/>
            <person name="Liu L."/>
        </authorList>
    </citation>
    <scope>NUCLEOTIDE SEQUENCE [LARGE SCALE GENOMIC DNA]</scope>
    <source>
        <strain evidence="2 3">ZF39</strain>
    </source>
</reference>
<accession>A0ABZ3FJS4</accession>
<keyword evidence="3" id="KW-1185">Reference proteome</keyword>
<feature type="domain" description="HMA" evidence="1">
    <location>
        <begin position="2"/>
        <end position="66"/>
    </location>
</feature>
<evidence type="ECO:0000313" key="2">
    <source>
        <dbReference type="EMBL" id="XAN06269.1"/>
    </source>
</evidence>
<sequence>MTTTNYTVTGMTCGHCVNAVTEEVSALEGVTGVNVQQDGAMVVESAEKLPLSAVTEAVSEAGDYTVVEA</sequence>
<dbReference type="InterPro" id="IPR006121">
    <property type="entry name" value="HMA_dom"/>
</dbReference>
<dbReference type="Proteomes" id="UP001442841">
    <property type="component" value="Chromosome"/>
</dbReference>
<dbReference type="InterPro" id="IPR000428">
    <property type="entry name" value="Cu-bd"/>
</dbReference>
<dbReference type="SUPFAM" id="SSF55008">
    <property type="entry name" value="HMA, heavy metal-associated domain"/>
    <property type="match status" value="1"/>
</dbReference>
<dbReference type="PRINTS" id="PR00944">
    <property type="entry name" value="CUEXPORT"/>
</dbReference>
<dbReference type="EMBL" id="CP154795">
    <property type="protein sequence ID" value="XAN06269.1"/>
    <property type="molecule type" value="Genomic_DNA"/>
</dbReference>
<dbReference type="CDD" id="cd00371">
    <property type="entry name" value="HMA"/>
    <property type="match status" value="1"/>
</dbReference>
<evidence type="ECO:0000313" key="3">
    <source>
        <dbReference type="Proteomes" id="UP001442841"/>
    </source>
</evidence>
<evidence type="ECO:0000259" key="1">
    <source>
        <dbReference type="PROSITE" id="PS50846"/>
    </source>
</evidence>
<dbReference type="PROSITE" id="PS50846">
    <property type="entry name" value="HMA_2"/>
    <property type="match status" value="1"/>
</dbReference>
<dbReference type="RefSeq" id="WP_425307702.1">
    <property type="nucleotide sequence ID" value="NZ_CP154795.1"/>
</dbReference>
<protein>
    <submittedName>
        <fullName evidence="2">Heavy-metal-associated domain-containing protein</fullName>
    </submittedName>
</protein>
<dbReference type="InterPro" id="IPR036163">
    <property type="entry name" value="HMA_dom_sf"/>
</dbReference>
<organism evidence="2 3">
    <name type="scientific">Ammonicoccus fulvus</name>
    <dbReference type="NCBI Taxonomy" id="3138240"/>
    <lineage>
        <taxon>Bacteria</taxon>
        <taxon>Bacillati</taxon>
        <taxon>Actinomycetota</taxon>
        <taxon>Actinomycetes</taxon>
        <taxon>Propionibacteriales</taxon>
        <taxon>Propionibacteriaceae</taxon>
        <taxon>Ammonicoccus</taxon>
    </lineage>
</organism>
<proteinExistence type="predicted"/>
<dbReference type="Gene3D" id="3.30.70.100">
    <property type="match status" value="1"/>
</dbReference>
<dbReference type="Pfam" id="PF00403">
    <property type="entry name" value="HMA"/>
    <property type="match status" value="1"/>
</dbReference>